<dbReference type="Proteomes" id="UP001555826">
    <property type="component" value="Unassembled WGS sequence"/>
</dbReference>
<comment type="caution">
    <text evidence="9">The sequence shown here is derived from an EMBL/GenBank/DDBJ whole genome shotgun (WGS) entry which is preliminary data.</text>
</comment>
<feature type="transmembrane region" description="Helical" evidence="8">
    <location>
        <begin position="226"/>
        <end position="244"/>
    </location>
</feature>
<evidence type="ECO:0000256" key="1">
    <source>
        <dbReference type="ARBA" id="ARBA00004651"/>
    </source>
</evidence>
<evidence type="ECO:0000256" key="3">
    <source>
        <dbReference type="ARBA" id="ARBA00022448"/>
    </source>
</evidence>
<dbReference type="RefSeq" id="WP_367638972.1">
    <property type="nucleotide sequence ID" value="NZ_JBFNQN010000009.1"/>
</dbReference>
<evidence type="ECO:0000313" key="9">
    <source>
        <dbReference type="EMBL" id="MEW9265839.1"/>
    </source>
</evidence>
<feature type="transmembrane region" description="Helical" evidence="8">
    <location>
        <begin position="135"/>
        <end position="159"/>
    </location>
</feature>
<keyword evidence="7 8" id="KW-0472">Membrane</keyword>
<dbReference type="PANTHER" id="PTHR30269">
    <property type="entry name" value="TRANSMEMBRANE PROTEIN YFCA"/>
    <property type="match status" value="1"/>
</dbReference>
<feature type="transmembrane region" description="Helical" evidence="8">
    <location>
        <begin position="98"/>
        <end position="115"/>
    </location>
</feature>
<dbReference type="PANTHER" id="PTHR30269:SF0">
    <property type="entry name" value="MEMBRANE TRANSPORTER PROTEIN YFCA-RELATED"/>
    <property type="match status" value="1"/>
</dbReference>
<keyword evidence="6 8" id="KW-1133">Transmembrane helix</keyword>
<dbReference type="Pfam" id="PF01925">
    <property type="entry name" value="TauE"/>
    <property type="match status" value="1"/>
</dbReference>
<evidence type="ECO:0000256" key="6">
    <source>
        <dbReference type="ARBA" id="ARBA00022989"/>
    </source>
</evidence>
<name>A0ABV3P876_9ACTN</name>
<sequence>MIEVPLLLLAGVAAGLVGSTAGLASLVSYPALLLAGLPPLAANVTNTVALLGVTAGTAAGSRPELTGQGARMRRLVPVAAAGGALGCVLLLALPSTTFEGVVPFLVAGAALLLLVQPRVQQLRPGRWSARNPLVLAAVFLVGVYGGYFGAAAGVLMLALTELLHAQSLARNNALKNMLTGAANTVAAVGFAVFGPVDWWAALALGVGCVVGGRLGPPVVRRVDPRYLRVVVAVAGLALAVRLFLAR</sequence>
<keyword evidence="4 8" id="KW-1003">Cell membrane</keyword>
<keyword evidence="5 8" id="KW-0812">Transmembrane</keyword>
<evidence type="ECO:0000313" key="10">
    <source>
        <dbReference type="Proteomes" id="UP001555826"/>
    </source>
</evidence>
<evidence type="ECO:0000256" key="4">
    <source>
        <dbReference type="ARBA" id="ARBA00022475"/>
    </source>
</evidence>
<gene>
    <name evidence="9" type="ORF">AB1207_13860</name>
</gene>
<evidence type="ECO:0000256" key="5">
    <source>
        <dbReference type="ARBA" id="ARBA00022692"/>
    </source>
</evidence>
<keyword evidence="3" id="KW-0813">Transport</keyword>
<organism evidence="9 10">
    <name type="scientific">Kineococcus endophyticus</name>
    <dbReference type="NCBI Taxonomy" id="1181883"/>
    <lineage>
        <taxon>Bacteria</taxon>
        <taxon>Bacillati</taxon>
        <taxon>Actinomycetota</taxon>
        <taxon>Actinomycetes</taxon>
        <taxon>Kineosporiales</taxon>
        <taxon>Kineosporiaceae</taxon>
        <taxon>Kineococcus</taxon>
    </lineage>
</organism>
<keyword evidence="10" id="KW-1185">Reference proteome</keyword>
<evidence type="ECO:0000256" key="8">
    <source>
        <dbReference type="RuleBase" id="RU363041"/>
    </source>
</evidence>
<dbReference type="EMBL" id="JBFNQN010000009">
    <property type="protein sequence ID" value="MEW9265839.1"/>
    <property type="molecule type" value="Genomic_DNA"/>
</dbReference>
<protein>
    <recommendedName>
        <fullName evidence="8">Probable membrane transporter protein</fullName>
    </recommendedName>
</protein>
<dbReference type="InterPro" id="IPR002781">
    <property type="entry name" value="TM_pro_TauE-like"/>
</dbReference>
<accession>A0ABV3P876</accession>
<evidence type="ECO:0000256" key="2">
    <source>
        <dbReference type="ARBA" id="ARBA00009142"/>
    </source>
</evidence>
<feature type="transmembrane region" description="Helical" evidence="8">
    <location>
        <begin position="40"/>
        <end position="60"/>
    </location>
</feature>
<evidence type="ECO:0000256" key="7">
    <source>
        <dbReference type="ARBA" id="ARBA00023136"/>
    </source>
</evidence>
<reference evidence="9 10" key="1">
    <citation type="submission" date="2024-07" db="EMBL/GenBank/DDBJ databases">
        <authorList>
            <person name="Thanompreechachai J."/>
            <person name="Duangmal K."/>
        </authorList>
    </citation>
    <scope>NUCLEOTIDE SEQUENCE [LARGE SCALE GENOMIC DNA]</scope>
    <source>
        <strain evidence="9 10">KCTC 19886</strain>
    </source>
</reference>
<comment type="subcellular location">
    <subcellularLocation>
        <location evidence="1 8">Cell membrane</location>
        <topology evidence="1 8">Multi-pass membrane protein</topology>
    </subcellularLocation>
</comment>
<feature type="transmembrane region" description="Helical" evidence="8">
    <location>
        <begin position="72"/>
        <end position="92"/>
    </location>
</feature>
<dbReference type="InterPro" id="IPR052017">
    <property type="entry name" value="TSUP"/>
</dbReference>
<comment type="similarity">
    <text evidence="2 8">Belongs to the 4-toluene sulfonate uptake permease (TSUP) (TC 2.A.102) family.</text>
</comment>
<proteinExistence type="inferred from homology"/>